<reference evidence="3 4" key="1">
    <citation type="submission" date="2016-10" db="EMBL/GenBank/DDBJ databases">
        <authorList>
            <person name="de Groot N.N."/>
        </authorList>
    </citation>
    <scope>NUCLEOTIDE SEQUENCE [LARGE SCALE GENOMIC DNA]</scope>
    <source>
        <strain evidence="3 4">CGMCC 1.11030</strain>
    </source>
</reference>
<dbReference type="OrthoDB" id="8759010at2"/>
<keyword evidence="4" id="KW-1185">Reference proteome</keyword>
<evidence type="ECO:0000313" key="4">
    <source>
        <dbReference type="Proteomes" id="UP000199377"/>
    </source>
</evidence>
<evidence type="ECO:0000256" key="1">
    <source>
        <dbReference type="SAM" id="MobiDB-lite"/>
    </source>
</evidence>
<accession>A0A1I3DAC0</accession>
<name>A0A1I3DAC0_9RHOB</name>
<dbReference type="InterPro" id="IPR018750">
    <property type="entry name" value="DUF2306_membrane"/>
</dbReference>
<organism evidence="3 4">
    <name type="scientific">Albimonas pacifica</name>
    <dbReference type="NCBI Taxonomy" id="1114924"/>
    <lineage>
        <taxon>Bacteria</taxon>
        <taxon>Pseudomonadati</taxon>
        <taxon>Pseudomonadota</taxon>
        <taxon>Alphaproteobacteria</taxon>
        <taxon>Rhodobacterales</taxon>
        <taxon>Paracoccaceae</taxon>
        <taxon>Albimonas</taxon>
    </lineage>
</organism>
<feature type="transmembrane region" description="Helical" evidence="2">
    <location>
        <begin position="145"/>
        <end position="164"/>
    </location>
</feature>
<dbReference type="Pfam" id="PF10067">
    <property type="entry name" value="DUF2306"/>
    <property type="match status" value="1"/>
</dbReference>
<feature type="region of interest" description="Disordered" evidence="1">
    <location>
        <begin position="243"/>
        <end position="264"/>
    </location>
</feature>
<keyword evidence="2" id="KW-0472">Membrane</keyword>
<dbReference type="AlphaFoldDB" id="A0A1I3DAC0"/>
<dbReference type="EMBL" id="FOQH01000002">
    <property type="protein sequence ID" value="SFH83655.1"/>
    <property type="molecule type" value="Genomic_DNA"/>
</dbReference>
<feature type="transmembrane region" description="Helical" evidence="2">
    <location>
        <begin position="112"/>
        <end position="133"/>
    </location>
</feature>
<protein>
    <submittedName>
        <fullName evidence="3">Predicted membrane protein</fullName>
    </submittedName>
</protein>
<evidence type="ECO:0000313" key="3">
    <source>
        <dbReference type="EMBL" id="SFH83655.1"/>
    </source>
</evidence>
<dbReference type="Proteomes" id="UP000199377">
    <property type="component" value="Unassembled WGS sequence"/>
</dbReference>
<sequence>MTEASPGPATAGRPAARPRSAGFARRNAGLLWTLGTAALFAGMWGFVRHSAGLGLAGLTRDLSGESPFYDPGAPAITAIMFAHMAAGAGLTLLAPVQLIGPLRRARPRLHRGLGSTMIALGLATGAGGVVYALGRGTTGGPFMDLSSTVYGLLILLAAVETFRHGRARRWPAHRRWGLRLSVLAIASWLYRMHYVIWDLIADGAGTTPDMTGPFDRFQAWGFYLTYLALLEIWLQRERRRARAPGASRGPRPTRTGAEAARPGA</sequence>
<feature type="transmembrane region" description="Helical" evidence="2">
    <location>
        <begin position="217"/>
        <end position="234"/>
    </location>
</feature>
<keyword evidence="2" id="KW-1133">Transmembrane helix</keyword>
<proteinExistence type="predicted"/>
<dbReference type="RefSeq" id="WP_092858557.1">
    <property type="nucleotide sequence ID" value="NZ_FOQH01000002.1"/>
</dbReference>
<gene>
    <name evidence="3" type="ORF">SAMN05216258_102475</name>
</gene>
<feature type="transmembrane region" description="Helical" evidence="2">
    <location>
        <begin position="176"/>
        <end position="197"/>
    </location>
</feature>
<evidence type="ECO:0000256" key="2">
    <source>
        <dbReference type="SAM" id="Phobius"/>
    </source>
</evidence>
<keyword evidence="2" id="KW-0812">Transmembrane</keyword>
<feature type="transmembrane region" description="Helical" evidence="2">
    <location>
        <begin position="75"/>
        <end position="100"/>
    </location>
</feature>
<dbReference type="STRING" id="1114924.SAMN05216258_102475"/>
<feature type="compositionally biased region" description="Low complexity" evidence="1">
    <location>
        <begin position="243"/>
        <end position="256"/>
    </location>
</feature>
<feature type="region of interest" description="Disordered" evidence="1">
    <location>
        <begin position="1"/>
        <end position="20"/>
    </location>
</feature>
<feature type="transmembrane region" description="Helical" evidence="2">
    <location>
        <begin position="29"/>
        <end position="47"/>
    </location>
</feature>